<name>A0AAF0QBU1_SOLVR</name>
<dbReference type="InterPro" id="IPR009051">
    <property type="entry name" value="Helical_ferredxn"/>
</dbReference>
<keyword evidence="2" id="KW-1185">Reference proteome</keyword>
<sequence>MATGLIRRAISRVQSSSSAARLLVARAHASDAKPQHVPNLKEGICGSCAMNIDGCKGLLKRKTPAPTPGKEIPQSKSDRVTDGILSLILVLLHSSMPIVWMENVHITFCVCHHSKIMTPNADEGTFSIQFYKLGNIREMLIPVGVNSTTQGWFRWIMDSRDEYTQERLDAVNDEFKLYRCHTILNCSRACPKGLNPGKHIQNIKCLEMAP</sequence>
<evidence type="ECO:0000313" key="2">
    <source>
        <dbReference type="Proteomes" id="UP001234989"/>
    </source>
</evidence>
<dbReference type="AlphaFoldDB" id="A0AAF0QBU1"/>
<evidence type="ECO:0000313" key="1">
    <source>
        <dbReference type="EMBL" id="WMV17044.1"/>
    </source>
</evidence>
<dbReference type="GO" id="GO:0009060">
    <property type="term" value="P:aerobic respiration"/>
    <property type="evidence" value="ECO:0007669"/>
    <property type="project" value="TreeGrafter"/>
</dbReference>
<dbReference type="GO" id="GO:0051536">
    <property type="term" value="F:iron-sulfur cluster binding"/>
    <property type="evidence" value="ECO:0007669"/>
    <property type="project" value="InterPro"/>
</dbReference>
<accession>A0AAF0QBU1</accession>
<dbReference type="Gene3D" id="1.10.1060.10">
    <property type="entry name" value="Alpha-helical ferredoxin"/>
    <property type="match status" value="1"/>
</dbReference>
<dbReference type="Proteomes" id="UP001234989">
    <property type="component" value="Chromosome 2"/>
</dbReference>
<gene>
    <name evidence="1" type="ORF">MTR67_010429</name>
</gene>
<organism evidence="1 2">
    <name type="scientific">Solanum verrucosum</name>
    <dbReference type="NCBI Taxonomy" id="315347"/>
    <lineage>
        <taxon>Eukaryota</taxon>
        <taxon>Viridiplantae</taxon>
        <taxon>Streptophyta</taxon>
        <taxon>Embryophyta</taxon>
        <taxon>Tracheophyta</taxon>
        <taxon>Spermatophyta</taxon>
        <taxon>Magnoliopsida</taxon>
        <taxon>eudicotyledons</taxon>
        <taxon>Gunneridae</taxon>
        <taxon>Pentapetalae</taxon>
        <taxon>asterids</taxon>
        <taxon>lamiids</taxon>
        <taxon>Solanales</taxon>
        <taxon>Solanaceae</taxon>
        <taxon>Solanoideae</taxon>
        <taxon>Solaneae</taxon>
        <taxon>Solanum</taxon>
    </lineage>
</organism>
<reference evidence="1" key="1">
    <citation type="submission" date="2023-08" db="EMBL/GenBank/DDBJ databases">
        <title>A de novo genome assembly of Solanum verrucosum Schlechtendal, a Mexican diploid species geographically isolated from the other diploid A-genome species in potato relatives.</title>
        <authorList>
            <person name="Hosaka K."/>
        </authorList>
    </citation>
    <scope>NUCLEOTIDE SEQUENCE</scope>
    <source>
        <tissue evidence="1">Young leaves</tissue>
    </source>
</reference>
<protein>
    <submittedName>
        <fullName evidence="1">Uncharacterized protein</fullName>
    </submittedName>
</protein>
<dbReference type="GO" id="GO:0022904">
    <property type="term" value="P:respiratory electron transport chain"/>
    <property type="evidence" value="ECO:0007669"/>
    <property type="project" value="TreeGrafter"/>
</dbReference>
<dbReference type="PANTHER" id="PTHR11921:SF29">
    <property type="entry name" value="SUCCINATE DEHYDROGENASE [UBIQUINONE] IRON-SULFUR SUBUNIT, MITOCHONDRIAL"/>
    <property type="match status" value="1"/>
</dbReference>
<dbReference type="InterPro" id="IPR050573">
    <property type="entry name" value="SDH/FRD_Iron-Sulfur"/>
</dbReference>
<dbReference type="EMBL" id="CP133613">
    <property type="protein sequence ID" value="WMV17044.1"/>
    <property type="molecule type" value="Genomic_DNA"/>
</dbReference>
<proteinExistence type="predicted"/>
<dbReference type="SUPFAM" id="SSF46548">
    <property type="entry name" value="alpha-helical ferredoxin"/>
    <property type="match status" value="1"/>
</dbReference>
<dbReference type="GO" id="GO:0005739">
    <property type="term" value="C:mitochondrion"/>
    <property type="evidence" value="ECO:0007669"/>
    <property type="project" value="TreeGrafter"/>
</dbReference>
<dbReference type="PANTHER" id="PTHR11921">
    <property type="entry name" value="SUCCINATE DEHYDROGENASE IRON-SULFUR PROTEIN"/>
    <property type="match status" value="1"/>
</dbReference>